<dbReference type="GO" id="GO:0006915">
    <property type="term" value="P:apoptotic process"/>
    <property type="evidence" value="ECO:0007669"/>
    <property type="project" value="InterPro"/>
</dbReference>
<proteinExistence type="predicted"/>
<comment type="caution">
    <text evidence="3">The sequence shown here is derived from an EMBL/GenBank/DDBJ whole genome shotgun (WGS) entry which is preliminary data.</text>
</comment>
<dbReference type="SUPFAM" id="SSF56854">
    <property type="entry name" value="Bcl-2 inhibitors of programmed cell death"/>
    <property type="match status" value="2"/>
</dbReference>
<evidence type="ECO:0000313" key="4">
    <source>
        <dbReference type="Proteomes" id="UP000438429"/>
    </source>
</evidence>
<feature type="compositionally biased region" description="Polar residues" evidence="1">
    <location>
        <begin position="341"/>
        <end position="364"/>
    </location>
</feature>
<feature type="region of interest" description="Disordered" evidence="1">
    <location>
        <begin position="489"/>
        <end position="610"/>
    </location>
</feature>
<feature type="compositionally biased region" description="Low complexity" evidence="1">
    <location>
        <begin position="495"/>
        <end position="509"/>
    </location>
</feature>
<keyword evidence="2" id="KW-0472">Membrane</keyword>
<dbReference type="InterPro" id="IPR042398">
    <property type="entry name" value="BCL2L13"/>
</dbReference>
<name>A0A6A4TF04_SCOMX</name>
<keyword evidence="2" id="KW-0812">Transmembrane</keyword>
<feature type="compositionally biased region" description="Pro residues" evidence="1">
    <location>
        <begin position="516"/>
        <end position="526"/>
    </location>
</feature>
<sequence>MLHSCPMATSGSALTASIAAVAAVPDVFHYETKYIVLTYLGMLPVCRPHTPTTAQAFSISGFDRHSSLVLSPDNPETLIDDYLAVMGERTARELDTSLAAAVHSLLTGPLDYQRFRDTTLTLSTHTQGGWSNVLAPLLLLQALQSKGQALSTLVRLGVRLLEEDEAEYITQQGGWISPIPALCFAAFSISGSDRHSSLVLSPDNPETLIDDYLAVMGERTARELDTSLAAAVHSLLTGPLDYQRFRDTTLTLSTHTQGGWSNVLAPLLLLQALQSKGQALSTLVRLGVRLLEEDEAEYITQQGGWAEIFRLGSEEEQGVTIAEDNNDIYILSGEQHPDQLSPPSSLLCTGDNSSGQSSWQTESLPVSLAGHESWAQVSAMDPEDVKSLDSNEGAALAEERSENNSSNSDIVHVEREEAELLEEVGEIGAIDESMMSVLGTESELAELREEFRDQTPPVSLSAEADAPASLISLEEPVVIETPVSLSAEPSLVSSEPELLPPAIDAAAAPPHDEPEPAAPLPVPAVEPDPEPEPAADAAPVPAEGAGETPEVTPEPAPEPEQDLEPAAVPPQPEEPQPEPETVAEPALAPPLLLRTPVEAPPAEEPPVKPESELSALLYGSAALVLLAAAVAYGVLSYRRK</sequence>
<dbReference type="PANTHER" id="PTHR15758:SF2">
    <property type="entry name" value="BCL-2-LIKE PROTEIN 13"/>
    <property type="match status" value="1"/>
</dbReference>
<reference evidence="3 4" key="1">
    <citation type="submission" date="2019-06" db="EMBL/GenBank/DDBJ databases">
        <title>Draft genomes of female and male turbot (Scophthalmus maximus).</title>
        <authorList>
            <person name="Xu H."/>
            <person name="Xu X.-W."/>
            <person name="Shao C."/>
            <person name="Chen S."/>
        </authorList>
    </citation>
    <scope>NUCLEOTIDE SEQUENCE [LARGE SCALE GENOMIC DNA]</scope>
    <source>
        <strain evidence="3">Ysfricsl-2016a</strain>
        <tissue evidence="3">Blood</tissue>
    </source>
</reference>
<dbReference type="GO" id="GO:0005739">
    <property type="term" value="C:mitochondrion"/>
    <property type="evidence" value="ECO:0007669"/>
    <property type="project" value="TreeGrafter"/>
</dbReference>
<accession>A0A6A4TF04</accession>
<feature type="transmembrane region" description="Helical" evidence="2">
    <location>
        <begin position="615"/>
        <end position="635"/>
    </location>
</feature>
<evidence type="ECO:0000256" key="1">
    <source>
        <dbReference type="SAM" id="MobiDB-lite"/>
    </source>
</evidence>
<dbReference type="Proteomes" id="UP000438429">
    <property type="component" value="Unassembled WGS sequence"/>
</dbReference>
<feature type="region of interest" description="Disordered" evidence="1">
    <location>
        <begin position="378"/>
        <end position="409"/>
    </location>
</feature>
<dbReference type="GO" id="GO:0042981">
    <property type="term" value="P:regulation of apoptotic process"/>
    <property type="evidence" value="ECO:0007669"/>
    <property type="project" value="InterPro"/>
</dbReference>
<evidence type="ECO:0000256" key="2">
    <source>
        <dbReference type="SAM" id="Phobius"/>
    </source>
</evidence>
<keyword evidence="2" id="KW-1133">Transmembrane helix</keyword>
<feature type="compositionally biased region" description="Low complexity" evidence="1">
    <location>
        <begin position="534"/>
        <end position="551"/>
    </location>
</feature>
<evidence type="ECO:0000313" key="3">
    <source>
        <dbReference type="EMBL" id="KAF0041431.1"/>
    </source>
</evidence>
<dbReference type="AlphaFoldDB" id="A0A6A4TF04"/>
<dbReference type="InterPro" id="IPR036834">
    <property type="entry name" value="Bcl-2-like_sf"/>
</dbReference>
<dbReference type="PANTHER" id="PTHR15758">
    <property type="entry name" value="BCL-2-LIKE PROTEIN 13"/>
    <property type="match status" value="1"/>
</dbReference>
<gene>
    <name evidence="3" type="ORF">F2P81_007329</name>
</gene>
<dbReference type="GO" id="GO:0016020">
    <property type="term" value="C:membrane"/>
    <property type="evidence" value="ECO:0007669"/>
    <property type="project" value="TreeGrafter"/>
</dbReference>
<feature type="compositionally biased region" description="Low complexity" evidence="1">
    <location>
        <begin position="579"/>
        <end position="597"/>
    </location>
</feature>
<protein>
    <recommendedName>
        <fullName evidence="5">Bcl-2-like protein 13</fullName>
    </recommendedName>
</protein>
<dbReference type="EMBL" id="VEVO01000006">
    <property type="protein sequence ID" value="KAF0041431.1"/>
    <property type="molecule type" value="Genomic_DNA"/>
</dbReference>
<organism evidence="3 4">
    <name type="scientific">Scophthalmus maximus</name>
    <name type="common">Turbot</name>
    <name type="synonym">Psetta maxima</name>
    <dbReference type="NCBI Taxonomy" id="52904"/>
    <lineage>
        <taxon>Eukaryota</taxon>
        <taxon>Metazoa</taxon>
        <taxon>Chordata</taxon>
        <taxon>Craniata</taxon>
        <taxon>Vertebrata</taxon>
        <taxon>Euteleostomi</taxon>
        <taxon>Actinopterygii</taxon>
        <taxon>Neopterygii</taxon>
        <taxon>Teleostei</taxon>
        <taxon>Neoteleostei</taxon>
        <taxon>Acanthomorphata</taxon>
        <taxon>Carangaria</taxon>
        <taxon>Pleuronectiformes</taxon>
        <taxon>Pleuronectoidei</taxon>
        <taxon>Scophthalmidae</taxon>
        <taxon>Scophthalmus</taxon>
    </lineage>
</organism>
<feature type="region of interest" description="Disordered" evidence="1">
    <location>
        <begin position="333"/>
        <end position="365"/>
    </location>
</feature>
<evidence type="ECO:0008006" key="5">
    <source>
        <dbReference type="Google" id="ProtNLM"/>
    </source>
</evidence>